<dbReference type="AlphaFoldDB" id="A0A101NSJ3"/>
<feature type="domain" description="Xylose isomerase-like TIM barrel" evidence="1">
    <location>
        <begin position="19"/>
        <end position="251"/>
    </location>
</feature>
<evidence type="ECO:0000313" key="3">
    <source>
        <dbReference type="Proteomes" id="UP000054241"/>
    </source>
</evidence>
<dbReference type="InterPro" id="IPR050312">
    <property type="entry name" value="IolE/XylAMocC-like"/>
</dbReference>
<name>A0A101NSJ3_9ACTN</name>
<keyword evidence="3" id="KW-1185">Reference proteome</keyword>
<dbReference type="Gene3D" id="3.20.20.150">
    <property type="entry name" value="Divalent-metal-dependent TIM barrel enzymes"/>
    <property type="match status" value="1"/>
</dbReference>
<accession>A0A101NSJ3</accession>
<dbReference type="InterPro" id="IPR013022">
    <property type="entry name" value="Xyl_isomerase-like_TIM-brl"/>
</dbReference>
<organism evidence="2 3">
    <name type="scientific">Streptomyces cellostaticus</name>
    <dbReference type="NCBI Taxonomy" id="67285"/>
    <lineage>
        <taxon>Bacteria</taxon>
        <taxon>Bacillati</taxon>
        <taxon>Actinomycetota</taxon>
        <taxon>Actinomycetes</taxon>
        <taxon>Kitasatosporales</taxon>
        <taxon>Streptomycetaceae</taxon>
        <taxon>Streptomyces</taxon>
    </lineage>
</organism>
<dbReference type="Pfam" id="PF01261">
    <property type="entry name" value="AP_endonuc_2"/>
    <property type="match status" value="1"/>
</dbReference>
<dbReference type="SUPFAM" id="SSF51658">
    <property type="entry name" value="Xylose isomerase-like"/>
    <property type="match status" value="1"/>
</dbReference>
<evidence type="ECO:0000313" key="2">
    <source>
        <dbReference type="EMBL" id="KUM98489.1"/>
    </source>
</evidence>
<dbReference type="STRING" id="67285.AQI88_02030"/>
<protein>
    <recommendedName>
        <fullName evidence="1">Xylose isomerase-like TIM barrel domain-containing protein</fullName>
    </recommendedName>
</protein>
<sequence>MKLAVIGDELSQNPELVADTAAQLGFAGVEVRSYDETPPHELTDDQVARMRGLLDERGLAVAGFAPPVFKGALPTTDEQLAEAREVLVESCRRAVRLGAPHARIFSFFADTDHAPEPLRAATVVAGLLEGVDPGIPLILETESRSNTPHMREVLDFLDALGRDDVGVLWDPANAVRGGWGPVRYPSDYLLGRHLIQHVHVKDPDGTNGYVRLGDGDLDWPTMLARLAEDGYTGFLSLETHWRHGRVLSPANRDRPFGEDFSRDGFAASVECMQRLRDWCDKLPLETS</sequence>
<dbReference type="EMBL" id="LMWL01000004">
    <property type="protein sequence ID" value="KUM98489.1"/>
    <property type="molecule type" value="Genomic_DNA"/>
</dbReference>
<dbReference type="OrthoDB" id="9779184at2"/>
<dbReference type="PANTHER" id="PTHR12110">
    <property type="entry name" value="HYDROXYPYRUVATE ISOMERASE"/>
    <property type="match status" value="1"/>
</dbReference>
<proteinExistence type="predicted"/>
<dbReference type="PANTHER" id="PTHR12110:SF41">
    <property type="entry name" value="INOSOSE DEHYDRATASE"/>
    <property type="match status" value="1"/>
</dbReference>
<evidence type="ECO:0000259" key="1">
    <source>
        <dbReference type="Pfam" id="PF01261"/>
    </source>
</evidence>
<dbReference type="RefSeq" id="WP_066990724.1">
    <property type="nucleotide sequence ID" value="NZ_BNDU01000004.1"/>
</dbReference>
<comment type="caution">
    <text evidence="2">The sequence shown here is derived from an EMBL/GenBank/DDBJ whole genome shotgun (WGS) entry which is preliminary data.</text>
</comment>
<dbReference type="InterPro" id="IPR036237">
    <property type="entry name" value="Xyl_isomerase-like_sf"/>
</dbReference>
<dbReference type="Proteomes" id="UP000054241">
    <property type="component" value="Unassembled WGS sequence"/>
</dbReference>
<reference evidence="2 3" key="1">
    <citation type="submission" date="2015-10" db="EMBL/GenBank/DDBJ databases">
        <title>Draft genome sequence of Streptomyces cellostaticus DSM 40189, type strain for the species Streptomyces cellostaticus.</title>
        <authorList>
            <person name="Ruckert C."/>
            <person name="Winkler A."/>
            <person name="Kalinowski J."/>
            <person name="Kampfer P."/>
            <person name="Glaeser S."/>
        </authorList>
    </citation>
    <scope>NUCLEOTIDE SEQUENCE [LARGE SCALE GENOMIC DNA]</scope>
    <source>
        <strain evidence="2 3">DSM 40189</strain>
    </source>
</reference>
<gene>
    <name evidence="2" type="ORF">AQI88_02030</name>
</gene>